<reference evidence="3" key="1">
    <citation type="journal article" date="2013" name="Nature">
        <title>Draft genome of the wheat A-genome progenitor Triticum urartu.</title>
        <authorList>
            <person name="Ling H.Q."/>
            <person name="Zhao S."/>
            <person name="Liu D."/>
            <person name="Wang J."/>
            <person name="Sun H."/>
            <person name="Zhang C."/>
            <person name="Fan H."/>
            <person name="Li D."/>
            <person name="Dong L."/>
            <person name="Tao Y."/>
            <person name="Gao C."/>
            <person name="Wu H."/>
            <person name="Li Y."/>
            <person name="Cui Y."/>
            <person name="Guo X."/>
            <person name="Zheng S."/>
            <person name="Wang B."/>
            <person name="Yu K."/>
            <person name="Liang Q."/>
            <person name="Yang W."/>
            <person name="Lou X."/>
            <person name="Chen J."/>
            <person name="Feng M."/>
            <person name="Jian J."/>
            <person name="Zhang X."/>
            <person name="Luo G."/>
            <person name="Jiang Y."/>
            <person name="Liu J."/>
            <person name="Wang Z."/>
            <person name="Sha Y."/>
            <person name="Zhang B."/>
            <person name="Wu H."/>
            <person name="Tang D."/>
            <person name="Shen Q."/>
            <person name="Xue P."/>
            <person name="Zou S."/>
            <person name="Wang X."/>
            <person name="Liu X."/>
            <person name="Wang F."/>
            <person name="Yang Y."/>
            <person name="An X."/>
            <person name="Dong Z."/>
            <person name="Zhang K."/>
            <person name="Zhang X."/>
            <person name="Luo M.C."/>
            <person name="Dvorak J."/>
            <person name="Tong Y."/>
            <person name="Wang J."/>
            <person name="Yang H."/>
            <person name="Li Z."/>
            <person name="Wang D."/>
            <person name="Zhang A."/>
            <person name="Wang J."/>
        </authorList>
    </citation>
    <scope>NUCLEOTIDE SEQUENCE</scope>
    <source>
        <strain evidence="3">cv. G1812</strain>
    </source>
</reference>
<evidence type="ECO:0000313" key="2">
    <source>
        <dbReference type="EnsemblPlants" id="TuG1812G0700004016.01.T01.cds406575"/>
    </source>
</evidence>
<dbReference type="AlphaFoldDB" id="A0A8R7R528"/>
<name>A0A8R7R528_TRIUA</name>
<sequence>MCDRTMRKTSGRRGARVLHQRCACRQVQRREAPSDRHNAHHLFDQRFQSSHRPFVHPGQ</sequence>
<dbReference type="Gramene" id="TuG1812G0700004016.01.T01">
    <property type="protein sequence ID" value="TuG1812G0700004016.01.T01.cds406575"/>
    <property type="gene ID" value="TuG1812G0700004016.01"/>
</dbReference>
<reference evidence="2" key="2">
    <citation type="submission" date="2018-03" db="EMBL/GenBank/DDBJ databases">
        <title>The Triticum urartu genome reveals the dynamic nature of wheat genome evolution.</title>
        <authorList>
            <person name="Ling H."/>
            <person name="Ma B."/>
            <person name="Shi X."/>
            <person name="Liu H."/>
            <person name="Dong L."/>
            <person name="Sun H."/>
            <person name="Cao Y."/>
            <person name="Gao Q."/>
            <person name="Zheng S."/>
            <person name="Li Y."/>
            <person name="Yu Y."/>
            <person name="Du H."/>
            <person name="Qi M."/>
            <person name="Li Y."/>
            <person name="Yu H."/>
            <person name="Cui Y."/>
            <person name="Wang N."/>
            <person name="Chen C."/>
            <person name="Wu H."/>
            <person name="Zhao Y."/>
            <person name="Zhang J."/>
            <person name="Li Y."/>
            <person name="Zhou W."/>
            <person name="Zhang B."/>
            <person name="Hu W."/>
            <person name="Eijk M."/>
            <person name="Tang J."/>
            <person name="Witsenboer H."/>
            <person name="Zhao S."/>
            <person name="Li Z."/>
            <person name="Zhang A."/>
            <person name="Wang D."/>
            <person name="Liang C."/>
        </authorList>
    </citation>
    <scope>NUCLEOTIDE SEQUENCE [LARGE SCALE GENOMIC DNA]</scope>
    <source>
        <strain evidence="2">cv. G1812</strain>
    </source>
</reference>
<feature type="region of interest" description="Disordered" evidence="1">
    <location>
        <begin position="29"/>
        <end position="59"/>
    </location>
</feature>
<keyword evidence="3" id="KW-1185">Reference proteome</keyword>
<accession>A0A8R7R528</accession>
<dbReference type="Proteomes" id="UP000015106">
    <property type="component" value="Chromosome 7"/>
</dbReference>
<proteinExistence type="predicted"/>
<evidence type="ECO:0000313" key="3">
    <source>
        <dbReference type="Proteomes" id="UP000015106"/>
    </source>
</evidence>
<dbReference type="EnsemblPlants" id="TuG1812G0700004016.01.T01">
    <property type="protein sequence ID" value="TuG1812G0700004016.01.T01.cds406575"/>
    <property type="gene ID" value="TuG1812G0700004016.01"/>
</dbReference>
<evidence type="ECO:0000256" key="1">
    <source>
        <dbReference type="SAM" id="MobiDB-lite"/>
    </source>
</evidence>
<organism evidence="2 3">
    <name type="scientific">Triticum urartu</name>
    <name type="common">Red wild einkorn</name>
    <name type="synonym">Crithodium urartu</name>
    <dbReference type="NCBI Taxonomy" id="4572"/>
    <lineage>
        <taxon>Eukaryota</taxon>
        <taxon>Viridiplantae</taxon>
        <taxon>Streptophyta</taxon>
        <taxon>Embryophyta</taxon>
        <taxon>Tracheophyta</taxon>
        <taxon>Spermatophyta</taxon>
        <taxon>Magnoliopsida</taxon>
        <taxon>Liliopsida</taxon>
        <taxon>Poales</taxon>
        <taxon>Poaceae</taxon>
        <taxon>BOP clade</taxon>
        <taxon>Pooideae</taxon>
        <taxon>Triticodae</taxon>
        <taxon>Triticeae</taxon>
        <taxon>Triticinae</taxon>
        <taxon>Triticum</taxon>
    </lineage>
</organism>
<feature type="compositionally biased region" description="Basic and acidic residues" evidence="1">
    <location>
        <begin position="29"/>
        <end position="44"/>
    </location>
</feature>
<reference evidence="2" key="3">
    <citation type="submission" date="2022-06" db="UniProtKB">
        <authorList>
            <consortium name="EnsemblPlants"/>
        </authorList>
    </citation>
    <scope>IDENTIFICATION</scope>
</reference>
<protein>
    <submittedName>
        <fullName evidence="2">Uncharacterized protein</fullName>
    </submittedName>
</protein>